<dbReference type="EMBL" id="CP136594">
    <property type="protein sequence ID" value="WOE75864.1"/>
    <property type="molecule type" value="Genomic_DNA"/>
</dbReference>
<sequence length="178" mass="19494">MQKGVFYTAGIALLLGTGTALAQEDVAMDAADAIEVQENEVEEEEETGEVEAKVSIMPENPQSRAFQEQFGYASAVVHDEKVYLSGVIVVESDDMEAEFVKAFEAMGRTLERAGSGWEHVLDITSFHLDIDASLPVMAEVKNRYVKAPFPAWTVIGIDRLYLPEAQVEIKIIAAAPDD</sequence>
<dbReference type="AlphaFoldDB" id="A0AA97F7L7"/>
<dbReference type="KEGG" id="acoa:RB602_03880"/>
<dbReference type="GO" id="GO:0005829">
    <property type="term" value="C:cytosol"/>
    <property type="evidence" value="ECO:0007669"/>
    <property type="project" value="TreeGrafter"/>
</dbReference>
<keyword evidence="2" id="KW-0378">Hydrolase</keyword>
<name>A0AA97F7L7_9SPHN</name>
<organism evidence="2 3">
    <name type="scientific">Alterisphingorhabdus coralli</name>
    <dbReference type="NCBI Taxonomy" id="3071408"/>
    <lineage>
        <taxon>Bacteria</taxon>
        <taxon>Pseudomonadati</taxon>
        <taxon>Pseudomonadota</taxon>
        <taxon>Alphaproteobacteria</taxon>
        <taxon>Sphingomonadales</taxon>
        <taxon>Sphingomonadaceae</taxon>
        <taxon>Alterisphingorhabdus (ex Yan et al. 2024)</taxon>
    </lineage>
</organism>
<keyword evidence="1" id="KW-0732">Signal</keyword>
<keyword evidence="3" id="KW-1185">Reference proteome</keyword>
<evidence type="ECO:0000313" key="3">
    <source>
        <dbReference type="Proteomes" id="UP001302429"/>
    </source>
</evidence>
<dbReference type="GO" id="GO:0019239">
    <property type="term" value="F:deaminase activity"/>
    <property type="evidence" value="ECO:0007669"/>
    <property type="project" value="TreeGrafter"/>
</dbReference>
<dbReference type="PANTHER" id="PTHR11803:SF39">
    <property type="entry name" value="2-IMINOBUTANOATE_2-IMINOPROPANOATE DEAMINASE"/>
    <property type="match status" value="1"/>
</dbReference>
<proteinExistence type="predicted"/>
<dbReference type="Proteomes" id="UP001302429">
    <property type="component" value="Chromosome"/>
</dbReference>
<dbReference type="Gene3D" id="3.30.1330.40">
    <property type="entry name" value="RutC-like"/>
    <property type="match status" value="1"/>
</dbReference>
<feature type="signal peptide" evidence="1">
    <location>
        <begin position="1"/>
        <end position="22"/>
    </location>
</feature>
<dbReference type="RefSeq" id="WP_317083122.1">
    <property type="nucleotide sequence ID" value="NZ_CP136594.1"/>
</dbReference>
<dbReference type="InterPro" id="IPR035959">
    <property type="entry name" value="RutC-like_sf"/>
</dbReference>
<reference evidence="2 3" key="1">
    <citation type="submission" date="2023-10" db="EMBL/GenBank/DDBJ databases">
        <title>Complete genome sequence of a Sphingomonadaceae bacterium.</title>
        <authorList>
            <person name="Yan C."/>
        </authorList>
    </citation>
    <scope>NUCLEOTIDE SEQUENCE [LARGE SCALE GENOMIC DNA]</scope>
    <source>
        <strain evidence="2 3">SCSIO 66989</strain>
    </source>
</reference>
<dbReference type="Pfam" id="PF01042">
    <property type="entry name" value="Ribonuc_L-PSP"/>
    <property type="match status" value="1"/>
</dbReference>
<dbReference type="PANTHER" id="PTHR11803">
    <property type="entry name" value="2-IMINOBUTANOATE/2-IMINOPROPANOATE DEAMINASE RIDA"/>
    <property type="match status" value="1"/>
</dbReference>
<evidence type="ECO:0000313" key="2">
    <source>
        <dbReference type="EMBL" id="WOE75864.1"/>
    </source>
</evidence>
<gene>
    <name evidence="2" type="ORF">RB602_03880</name>
</gene>
<protein>
    <submittedName>
        <fullName evidence="2">Rid family hydrolase</fullName>
    </submittedName>
</protein>
<evidence type="ECO:0000256" key="1">
    <source>
        <dbReference type="SAM" id="SignalP"/>
    </source>
</evidence>
<accession>A0AA97F7L7</accession>
<dbReference type="SUPFAM" id="SSF55298">
    <property type="entry name" value="YjgF-like"/>
    <property type="match status" value="1"/>
</dbReference>
<dbReference type="InterPro" id="IPR006175">
    <property type="entry name" value="YjgF/YER057c/UK114"/>
</dbReference>
<feature type="chain" id="PRO_5041695317" evidence="1">
    <location>
        <begin position="23"/>
        <end position="178"/>
    </location>
</feature>